<evidence type="ECO:0000313" key="2">
    <source>
        <dbReference type="EMBL" id="BBX85390.1"/>
    </source>
</evidence>
<keyword evidence="1" id="KW-0812">Transmembrane</keyword>
<dbReference type="Proteomes" id="UP000465609">
    <property type="component" value="Chromosome"/>
</dbReference>
<keyword evidence="1" id="KW-0472">Membrane</keyword>
<dbReference type="Pfam" id="PF20315">
    <property type="entry name" value="DUF6611"/>
    <property type="match status" value="1"/>
</dbReference>
<dbReference type="InterPro" id="IPR046719">
    <property type="entry name" value="DUF6611"/>
</dbReference>
<reference evidence="2 3" key="1">
    <citation type="journal article" date="2019" name="Emerg. Microbes Infect.">
        <title>Comprehensive subspecies identification of 175 nontuberculous mycobacteria species based on 7547 genomic profiles.</title>
        <authorList>
            <person name="Matsumoto Y."/>
            <person name="Kinjo T."/>
            <person name="Motooka D."/>
            <person name="Nabeya D."/>
            <person name="Jung N."/>
            <person name="Uechi K."/>
            <person name="Horii T."/>
            <person name="Iida T."/>
            <person name="Fujita J."/>
            <person name="Nakamura S."/>
        </authorList>
    </citation>
    <scope>NUCLEOTIDE SEQUENCE [LARGE SCALE GENOMIC DNA]</scope>
    <source>
        <strain evidence="2 3">JCM 15296</strain>
    </source>
</reference>
<name>A0ABN5YUE7_9MYCO</name>
<organism evidence="2 3">
    <name type="scientific">Mycolicibacterium aubagnense</name>
    <dbReference type="NCBI Taxonomy" id="319707"/>
    <lineage>
        <taxon>Bacteria</taxon>
        <taxon>Bacillati</taxon>
        <taxon>Actinomycetota</taxon>
        <taxon>Actinomycetes</taxon>
        <taxon>Mycobacteriales</taxon>
        <taxon>Mycobacteriaceae</taxon>
        <taxon>Mycolicibacterium</taxon>
    </lineage>
</organism>
<protein>
    <submittedName>
        <fullName evidence="2">Uncharacterized protein</fullName>
    </submittedName>
</protein>
<proteinExistence type="predicted"/>
<dbReference type="EMBL" id="AP022577">
    <property type="protein sequence ID" value="BBX85390.1"/>
    <property type="molecule type" value="Genomic_DNA"/>
</dbReference>
<keyword evidence="3" id="KW-1185">Reference proteome</keyword>
<evidence type="ECO:0000256" key="1">
    <source>
        <dbReference type="SAM" id="Phobius"/>
    </source>
</evidence>
<accession>A0ABN5YUE7</accession>
<feature type="transmembrane region" description="Helical" evidence="1">
    <location>
        <begin position="127"/>
        <end position="146"/>
    </location>
</feature>
<feature type="transmembrane region" description="Helical" evidence="1">
    <location>
        <begin position="103"/>
        <end position="121"/>
    </location>
</feature>
<sequence>MICDSGDRQDVYGFRKQRVRDSGERVNRILMENPHCGDGGDRWPQPLPGWAPAARGWWTRLVDGDFVWGSLSVSPSRYGVTRYLLVLYPPGIDSVERRWLRAWRAWPTWGAVLWLFCLILLGAEASWVQFAITTMVWLGVGAALFVRVARSHAQIRTCCVTRFAGRPDEQLEAEYAELKVLVGMLLSADRWRDQGRLSVSAHEAIWWQVYDRLGATRATNEHHCP</sequence>
<keyword evidence="1" id="KW-1133">Transmembrane helix</keyword>
<evidence type="ECO:0000313" key="3">
    <source>
        <dbReference type="Proteomes" id="UP000465609"/>
    </source>
</evidence>
<gene>
    <name evidence="2" type="ORF">MAUB_32630</name>
</gene>